<dbReference type="AlphaFoldDB" id="A0A3B1E2Z5"/>
<accession>A0A3B1E2Z5</accession>
<keyword evidence="2" id="KW-0813">Transport</keyword>
<dbReference type="GO" id="GO:0009055">
    <property type="term" value="F:electron transfer activity"/>
    <property type="evidence" value="ECO:0007669"/>
    <property type="project" value="InterPro"/>
</dbReference>
<dbReference type="Pfam" id="PF01012">
    <property type="entry name" value="ETF"/>
    <property type="match status" value="1"/>
</dbReference>
<reference evidence="5" key="1">
    <citation type="submission" date="2018-06" db="EMBL/GenBank/DDBJ databases">
        <authorList>
            <person name="Zhirakovskaya E."/>
        </authorList>
    </citation>
    <scope>NUCLEOTIDE SEQUENCE</scope>
</reference>
<evidence type="ECO:0000256" key="3">
    <source>
        <dbReference type="ARBA" id="ARBA00022982"/>
    </source>
</evidence>
<dbReference type="InterPro" id="IPR012255">
    <property type="entry name" value="ETF_b"/>
</dbReference>
<dbReference type="PANTHER" id="PTHR21294:SF8">
    <property type="entry name" value="ELECTRON TRANSFER FLAVOPROTEIN SUBUNIT BETA"/>
    <property type="match status" value="1"/>
</dbReference>
<evidence type="ECO:0000259" key="4">
    <source>
        <dbReference type="Pfam" id="PF01012"/>
    </source>
</evidence>
<comment type="similarity">
    <text evidence="1">Belongs to the ETF beta-subunit/FixA family.</text>
</comment>
<evidence type="ECO:0000256" key="1">
    <source>
        <dbReference type="ARBA" id="ARBA00007557"/>
    </source>
</evidence>
<keyword evidence="3" id="KW-0249">Electron transport</keyword>
<dbReference type="InterPro" id="IPR014729">
    <property type="entry name" value="Rossmann-like_a/b/a_fold"/>
</dbReference>
<dbReference type="Gene3D" id="3.40.50.620">
    <property type="entry name" value="HUPs"/>
    <property type="match status" value="1"/>
</dbReference>
<name>A0A3B1E2Z5_9ZZZZ</name>
<evidence type="ECO:0000313" key="5">
    <source>
        <dbReference type="EMBL" id="VAX39865.1"/>
    </source>
</evidence>
<dbReference type="InterPro" id="IPR014730">
    <property type="entry name" value="ETF_a/b_N"/>
</dbReference>
<protein>
    <submittedName>
        <fullName evidence="5">Electron transfer flavoprotein, beta subunit</fullName>
    </submittedName>
</protein>
<organism evidence="5">
    <name type="scientific">hydrothermal vent metagenome</name>
    <dbReference type="NCBI Taxonomy" id="652676"/>
    <lineage>
        <taxon>unclassified sequences</taxon>
        <taxon>metagenomes</taxon>
        <taxon>ecological metagenomes</taxon>
    </lineage>
</organism>
<gene>
    <name evidence="5" type="ORF">MNBD_PLANCTO03-1792</name>
</gene>
<proteinExistence type="inferred from homology"/>
<dbReference type="EMBL" id="UOGK01000298">
    <property type="protein sequence ID" value="VAX39865.1"/>
    <property type="molecule type" value="Genomic_DNA"/>
</dbReference>
<dbReference type="SUPFAM" id="SSF52402">
    <property type="entry name" value="Adenine nucleotide alpha hydrolases-like"/>
    <property type="match status" value="1"/>
</dbReference>
<evidence type="ECO:0000256" key="2">
    <source>
        <dbReference type="ARBA" id="ARBA00022448"/>
    </source>
</evidence>
<feature type="non-terminal residue" evidence="5">
    <location>
        <position position="100"/>
    </location>
</feature>
<feature type="domain" description="Electron transfer flavoprotein alpha/beta-subunit N-terminal" evidence="4">
    <location>
        <begin position="31"/>
        <end position="93"/>
    </location>
</feature>
<dbReference type="PANTHER" id="PTHR21294">
    <property type="entry name" value="ELECTRON TRANSFER FLAVOPROTEIN BETA-SUBUNIT"/>
    <property type="match status" value="1"/>
</dbReference>
<sequence length="100" mass="10857">MRILVVVKQVPDSRASLSVLPDGSGLDKAGLRFVCNPFDEFAAEQAVQLREKRSDVDEIVAVTIGPAEAVQTLRTTLAMGADRGIHIVVDESVSFDELYL</sequence>